<feature type="compositionally biased region" description="Low complexity" evidence="1">
    <location>
        <begin position="23"/>
        <end position="38"/>
    </location>
</feature>
<comment type="caution">
    <text evidence="2">The sequence shown here is derived from an EMBL/GenBank/DDBJ whole genome shotgun (WGS) entry which is preliminary data.</text>
</comment>
<name>A0A7W3JPU1_9MICO</name>
<feature type="region of interest" description="Disordered" evidence="1">
    <location>
        <begin position="1"/>
        <end position="60"/>
    </location>
</feature>
<evidence type="ECO:0000313" key="2">
    <source>
        <dbReference type="EMBL" id="MBA8816736.1"/>
    </source>
</evidence>
<dbReference type="Proteomes" id="UP000526083">
    <property type="component" value="Unassembled WGS sequence"/>
</dbReference>
<dbReference type="EMBL" id="JACGWY010000003">
    <property type="protein sequence ID" value="MBA8816736.1"/>
    <property type="molecule type" value="Genomic_DNA"/>
</dbReference>
<sequence>MNERRATDQRWMGAGDDERRALDGSADAEALSDSASEGRFPSAKGAGKHDQIARNEGVSQHPAEFVHFVARRNLTCAEKLFGNAHEETCRRGTRGPIRVTIS</sequence>
<organism evidence="2 3">
    <name type="scientific">Microbacterium halimionae</name>
    <dbReference type="NCBI Taxonomy" id="1526413"/>
    <lineage>
        <taxon>Bacteria</taxon>
        <taxon>Bacillati</taxon>
        <taxon>Actinomycetota</taxon>
        <taxon>Actinomycetes</taxon>
        <taxon>Micrococcales</taxon>
        <taxon>Microbacteriaceae</taxon>
        <taxon>Microbacterium</taxon>
    </lineage>
</organism>
<proteinExistence type="predicted"/>
<accession>A0A7W3JPU1</accession>
<gene>
    <name evidence="2" type="ORF">FHX48_001829</name>
</gene>
<keyword evidence="3" id="KW-1185">Reference proteome</keyword>
<protein>
    <submittedName>
        <fullName evidence="2">Uncharacterized protein</fullName>
    </submittedName>
</protein>
<reference evidence="2 3" key="1">
    <citation type="submission" date="2020-07" db="EMBL/GenBank/DDBJ databases">
        <title>Sequencing the genomes of 1000 actinobacteria strains.</title>
        <authorList>
            <person name="Klenk H.-P."/>
        </authorList>
    </citation>
    <scope>NUCLEOTIDE SEQUENCE [LARGE SCALE GENOMIC DNA]</scope>
    <source>
        <strain evidence="2 3">DSM 27576</strain>
    </source>
</reference>
<evidence type="ECO:0000256" key="1">
    <source>
        <dbReference type="SAM" id="MobiDB-lite"/>
    </source>
</evidence>
<evidence type="ECO:0000313" key="3">
    <source>
        <dbReference type="Proteomes" id="UP000526083"/>
    </source>
</evidence>
<dbReference type="AlphaFoldDB" id="A0A7W3JPU1"/>